<reference evidence="8 9" key="2">
    <citation type="submission" date="2020-02" db="EMBL/GenBank/DDBJ databases">
        <title>Genome sequences of Thiorhodococcus mannitoliphagus and Thiorhodococcus minor, purple sulfur photosynthetic bacteria in the gammaproteobacterial family, Chromatiaceae.</title>
        <authorList>
            <person name="Aviles F.A."/>
            <person name="Meyer T.E."/>
            <person name="Kyndt J.A."/>
        </authorList>
    </citation>
    <scope>NUCLEOTIDE SEQUENCE [LARGE SCALE GENOMIC DNA]</scope>
    <source>
        <strain evidence="8 9">DSM 18266</strain>
    </source>
</reference>
<dbReference type="GO" id="GO:0009421">
    <property type="term" value="C:bacterial-type flagellum filament cap"/>
    <property type="evidence" value="ECO:0007669"/>
    <property type="project" value="InterPro"/>
</dbReference>
<evidence type="ECO:0000256" key="1">
    <source>
        <dbReference type="ARBA" id="ARBA00009764"/>
    </source>
</evidence>
<dbReference type="InterPro" id="IPR010810">
    <property type="entry name" value="Flagellin_hook_IN_motif"/>
</dbReference>
<dbReference type="InterPro" id="IPR010809">
    <property type="entry name" value="FliD_C"/>
</dbReference>
<dbReference type="GO" id="GO:0005576">
    <property type="term" value="C:extracellular region"/>
    <property type="evidence" value="ECO:0007669"/>
    <property type="project" value="UniProtKB-SubCell"/>
</dbReference>
<dbReference type="GO" id="GO:0071973">
    <property type="term" value="P:bacterial-type flagellum-dependent cell motility"/>
    <property type="evidence" value="ECO:0007669"/>
    <property type="project" value="TreeGrafter"/>
</dbReference>
<protein>
    <recommendedName>
        <fullName evidence="5">Flagellar hook-associated protein 2</fullName>
        <shortName evidence="5">HAP2</shortName>
    </recommendedName>
    <alternativeName>
        <fullName evidence="5">Flagellar cap protein</fullName>
    </alternativeName>
</protein>
<dbReference type="InterPro" id="IPR040026">
    <property type="entry name" value="FliD"/>
</dbReference>
<keyword evidence="9" id="KW-1185">Reference proteome</keyword>
<dbReference type="PANTHER" id="PTHR30288">
    <property type="entry name" value="FLAGELLAR CAP/ASSEMBLY PROTEIN FLID"/>
    <property type="match status" value="1"/>
</dbReference>
<feature type="domain" description="Flagellar hook-associated protein 2 N-terminal" evidence="6">
    <location>
        <begin position="13"/>
        <end position="111"/>
    </location>
</feature>
<keyword evidence="8" id="KW-0966">Cell projection</keyword>
<evidence type="ECO:0000256" key="5">
    <source>
        <dbReference type="RuleBase" id="RU362066"/>
    </source>
</evidence>
<comment type="subcellular location">
    <subcellularLocation>
        <location evidence="5">Secreted</location>
    </subcellularLocation>
    <subcellularLocation>
        <location evidence="5">Bacterial flagellum</location>
    </subcellularLocation>
</comment>
<evidence type="ECO:0000256" key="2">
    <source>
        <dbReference type="ARBA" id="ARBA00011255"/>
    </source>
</evidence>
<accession>A0A6P1DTS0</accession>
<proteinExistence type="inferred from homology"/>
<reference evidence="9" key="1">
    <citation type="journal article" date="2020" name="Microbiol. Resour. Announc.">
        <title>Draft Genome Sequences of Thiorhodococcus mannitoliphagus and Thiorhodococcus minor, Purple Sulfur Photosynthetic Bacteria in the Gammaproteobacterial Family Chromatiaceae.</title>
        <authorList>
            <person name="Aviles F.A."/>
            <person name="Meyer T.E."/>
            <person name="Kyndt J.A."/>
        </authorList>
    </citation>
    <scope>NUCLEOTIDE SEQUENCE [LARGE SCALE GENOMIC DNA]</scope>
    <source>
        <strain evidence="9">DSM 18266</strain>
    </source>
</reference>
<feature type="domain" description="Flagellar hook-associated protein 2 C-terminal" evidence="7">
    <location>
        <begin position="605"/>
        <end position="673"/>
    </location>
</feature>
<comment type="subunit">
    <text evidence="2 5">Homopentamer.</text>
</comment>
<keyword evidence="3" id="KW-0175">Coiled coil</keyword>
<evidence type="ECO:0000256" key="4">
    <source>
        <dbReference type="ARBA" id="ARBA00023143"/>
    </source>
</evidence>
<evidence type="ECO:0000256" key="3">
    <source>
        <dbReference type="ARBA" id="ARBA00023054"/>
    </source>
</evidence>
<organism evidence="8 9">
    <name type="scientific">Thiorhodococcus mannitoliphagus</name>
    <dbReference type="NCBI Taxonomy" id="329406"/>
    <lineage>
        <taxon>Bacteria</taxon>
        <taxon>Pseudomonadati</taxon>
        <taxon>Pseudomonadota</taxon>
        <taxon>Gammaproteobacteria</taxon>
        <taxon>Chromatiales</taxon>
        <taxon>Chromatiaceae</taxon>
        <taxon>Thiorhodococcus</taxon>
    </lineage>
</organism>
<dbReference type="AlphaFoldDB" id="A0A6P1DTS0"/>
<dbReference type="GO" id="GO:0007155">
    <property type="term" value="P:cell adhesion"/>
    <property type="evidence" value="ECO:0007669"/>
    <property type="project" value="InterPro"/>
</dbReference>
<dbReference type="Pfam" id="PF07195">
    <property type="entry name" value="FliD_C"/>
    <property type="match status" value="2"/>
</dbReference>
<keyword evidence="4 5" id="KW-0975">Bacterial flagellum</keyword>
<feature type="domain" description="Flagellar hook-associated protein 2 C-terminal" evidence="7">
    <location>
        <begin position="241"/>
        <end position="415"/>
    </location>
</feature>
<evidence type="ECO:0000259" key="7">
    <source>
        <dbReference type="Pfam" id="PF07195"/>
    </source>
</evidence>
<keyword evidence="8" id="KW-0282">Flagellum</keyword>
<dbReference type="EMBL" id="JAAIJR010000065">
    <property type="protein sequence ID" value="NEX21717.1"/>
    <property type="molecule type" value="Genomic_DNA"/>
</dbReference>
<name>A0A6P1DTS0_9GAMM</name>
<dbReference type="Pfam" id="PF02465">
    <property type="entry name" value="FliD_N"/>
    <property type="match status" value="1"/>
</dbReference>
<dbReference type="Pfam" id="PF07196">
    <property type="entry name" value="Flagellin_IN"/>
    <property type="match status" value="1"/>
</dbReference>
<evidence type="ECO:0000313" key="8">
    <source>
        <dbReference type="EMBL" id="NEX21717.1"/>
    </source>
</evidence>
<evidence type="ECO:0000259" key="6">
    <source>
        <dbReference type="Pfam" id="PF02465"/>
    </source>
</evidence>
<dbReference type="GO" id="GO:0009424">
    <property type="term" value="C:bacterial-type flagellum hook"/>
    <property type="evidence" value="ECO:0007669"/>
    <property type="project" value="UniProtKB-UniRule"/>
</dbReference>
<keyword evidence="8" id="KW-0969">Cilium</keyword>
<dbReference type="PANTHER" id="PTHR30288:SF0">
    <property type="entry name" value="FLAGELLAR HOOK-ASSOCIATED PROTEIN 2"/>
    <property type="match status" value="1"/>
</dbReference>
<dbReference type="RefSeq" id="WP_164654819.1">
    <property type="nucleotide sequence ID" value="NZ_JAAIJR010000065.1"/>
</dbReference>
<dbReference type="Proteomes" id="UP000471640">
    <property type="component" value="Unassembled WGS sequence"/>
</dbReference>
<comment type="function">
    <text evidence="5">Required for morphogenesis and for the elongation of the flagellar filament by facilitating polymerization of the flagellin monomers at the tip of growing filament. Forms a capping structure, which prevents flagellin subunits (transported through the central channel of the flagellum) from leaking out without polymerization at the distal end.</text>
</comment>
<evidence type="ECO:0000313" key="9">
    <source>
        <dbReference type="Proteomes" id="UP000471640"/>
    </source>
</evidence>
<comment type="caution">
    <text evidence="8">The sequence shown here is derived from an EMBL/GenBank/DDBJ whole genome shotgun (WGS) entry which is preliminary data.</text>
</comment>
<keyword evidence="5" id="KW-0964">Secreted</keyword>
<sequence>MANNIISSLGAGSGIDITNLVSQLVEVERAPQQQRLDTRQEKLQAQISGYGQMKSALDGLRTVVGTLGSNDLFNARSVSVPTTDVITADKVNAGAQTGTYQIEVLEVASAQSLAMAAQAERDSALGKSGEISIRFGDWTYDVDGDPATADAPLSFAVNDERTAFSISIEATDSLDSIAEKINSEKSGVQASVLKVDGQFQLMLTSPSGASNALEISVDDPSLDLFAFNATTFASVTETQQAKDAQLKVNGLQVSRESNSINDVIEGFEFTLNKAAVGEKLSYSIKADTSTAEQAVRDFVEAYNSFRETAENLVGYSRDEDNQLVRGDLAGDGSARLMVERVRQMVGDIVPGAEGGFTALTNLGIRTELDGSLSIEEDEFSDAINNNFELLEGLFATKTSSTNSAVSVNMGTYVSEVAAGTYNVEITQDPTRGELLASAITDAGFNALDDTFATALDASGGGYSFKIKVDGVESDLIELTGTYASADELRADLQARINSDEKLKAGRVSLDVGFDTATDGFTFTSREYGSVSKVSFSEASAGMADLGIDASLSGTTGVDVVGTINGEAGFGAGNLLLPAIGSDAYGLNFTVGAGATAQGAFEVNFSRGLAGELTNLIDSFLGSSGAIDMRLDTIDSQLESIDEDQIKLDTRMDALNIRLTTQFSAMESIINSLSSTGSQLDGLTDRLPFTAKS</sequence>
<gene>
    <name evidence="8" type="primary">fliD</name>
    <name evidence="8" type="ORF">G3480_15590</name>
</gene>
<dbReference type="InterPro" id="IPR003481">
    <property type="entry name" value="FliD_N"/>
</dbReference>
<comment type="similarity">
    <text evidence="1 5">Belongs to the FliD family.</text>
</comment>